<comment type="caution">
    <text evidence="2">The sequence shown here is derived from an EMBL/GenBank/DDBJ whole genome shotgun (WGS) entry which is preliminary data.</text>
</comment>
<dbReference type="InterPro" id="IPR013216">
    <property type="entry name" value="Methyltransf_11"/>
</dbReference>
<dbReference type="SUPFAM" id="SSF53335">
    <property type="entry name" value="S-adenosyl-L-methionine-dependent methyltransferases"/>
    <property type="match status" value="1"/>
</dbReference>
<gene>
    <name evidence="2" type="ORF">CG710_006860</name>
</gene>
<keyword evidence="3" id="KW-1185">Reference proteome</keyword>
<keyword evidence="2" id="KW-0489">Methyltransferase</keyword>
<dbReference type="Proteomes" id="UP000216411">
    <property type="component" value="Unassembled WGS sequence"/>
</dbReference>
<sequence length="216" mass="24593">MINEKNLYEKKLKMAFDKWADSYEIEVVHKLKKRGYSYEDLASTIVCKSEYKQGMKLLELGTGTGVLGGEVYKLCEADITGFDISKKMLQEAAKKNIYKNLINGNAESLPFGNQSFDIIYTGFMLHSVLDQYKALSEMKRVKTDNGKIILVDLFPLNSDIAKISRVHSEKYEYGAPSNYLLTEQLEEVIGSTGLTIYGQGQLGEDREYIHYYYIIA</sequence>
<proteinExistence type="predicted"/>
<dbReference type="InterPro" id="IPR029063">
    <property type="entry name" value="SAM-dependent_MTases_sf"/>
</dbReference>
<dbReference type="PANTHER" id="PTHR43591">
    <property type="entry name" value="METHYLTRANSFERASE"/>
    <property type="match status" value="1"/>
</dbReference>
<dbReference type="CDD" id="cd02440">
    <property type="entry name" value="AdoMet_MTases"/>
    <property type="match status" value="1"/>
</dbReference>
<dbReference type="RefSeq" id="WP_115804147.1">
    <property type="nucleotide sequence ID" value="NZ_NOKA02000007.1"/>
</dbReference>
<dbReference type="AlphaFoldDB" id="A0A371JH06"/>
<dbReference type="OrthoDB" id="9772751at2"/>
<name>A0A371JH06_9FIRM</name>
<feature type="domain" description="Methyltransferase type 11" evidence="1">
    <location>
        <begin position="58"/>
        <end position="150"/>
    </location>
</feature>
<accession>A0A371JH06</accession>
<evidence type="ECO:0000313" key="3">
    <source>
        <dbReference type="Proteomes" id="UP000216411"/>
    </source>
</evidence>
<dbReference type="GO" id="GO:0032259">
    <property type="term" value="P:methylation"/>
    <property type="evidence" value="ECO:0007669"/>
    <property type="project" value="UniProtKB-KW"/>
</dbReference>
<dbReference type="GO" id="GO:0008757">
    <property type="term" value="F:S-adenosylmethionine-dependent methyltransferase activity"/>
    <property type="evidence" value="ECO:0007669"/>
    <property type="project" value="InterPro"/>
</dbReference>
<reference evidence="2 3" key="1">
    <citation type="journal article" date="2017" name="Genome Announc.">
        <title>Draft Genome Sequence of a Sporulating and Motile Strain of Lachnotalea glycerini Isolated from Water in Quebec City, Canada.</title>
        <authorList>
            <person name="Maheux A.F."/>
            <person name="Boudreau D.K."/>
            <person name="Berube E."/>
            <person name="Boissinot M."/>
            <person name="Raymond F."/>
            <person name="Brodeur S."/>
            <person name="Corbeil J."/>
            <person name="Isabel S."/>
            <person name="Omar R.F."/>
            <person name="Bergeron M.G."/>
        </authorList>
    </citation>
    <scope>NUCLEOTIDE SEQUENCE [LARGE SCALE GENOMIC DNA]</scope>
    <source>
        <strain evidence="2 3">CCRI-19302</strain>
    </source>
</reference>
<evidence type="ECO:0000259" key="1">
    <source>
        <dbReference type="Pfam" id="PF08241"/>
    </source>
</evidence>
<organism evidence="2 3">
    <name type="scientific">Lachnotalea glycerini</name>
    <dbReference type="NCBI Taxonomy" id="1763509"/>
    <lineage>
        <taxon>Bacteria</taxon>
        <taxon>Bacillati</taxon>
        <taxon>Bacillota</taxon>
        <taxon>Clostridia</taxon>
        <taxon>Lachnospirales</taxon>
        <taxon>Lachnospiraceae</taxon>
        <taxon>Lachnotalea</taxon>
    </lineage>
</organism>
<keyword evidence="2" id="KW-0808">Transferase</keyword>
<protein>
    <submittedName>
        <fullName evidence="2">Class I SAM-dependent methyltransferase</fullName>
    </submittedName>
</protein>
<dbReference type="Gene3D" id="3.40.50.150">
    <property type="entry name" value="Vaccinia Virus protein VP39"/>
    <property type="match status" value="1"/>
</dbReference>
<dbReference type="EMBL" id="NOKA02000007">
    <property type="protein sequence ID" value="RDY32014.1"/>
    <property type="molecule type" value="Genomic_DNA"/>
</dbReference>
<dbReference type="Pfam" id="PF08241">
    <property type="entry name" value="Methyltransf_11"/>
    <property type="match status" value="1"/>
</dbReference>
<evidence type="ECO:0000313" key="2">
    <source>
        <dbReference type="EMBL" id="RDY32014.1"/>
    </source>
</evidence>